<comment type="caution">
    <text evidence="2">The sequence shown here is derived from an EMBL/GenBank/DDBJ whole genome shotgun (WGS) entry which is preliminary data.</text>
</comment>
<name>A0A084JP70_9FIRM</name>
<evidence type="ECO:0000313" key="3">
    <source>
        <dbReference type="Proteomes" id="UP000028525"/>
    </source>
</evidence>
<dbReference type="RefSeq" id="WP_038280034.1">
    <property type="nucleotide sequence ID" value="NZ_JPME01000010.1"/>
</dbReference>
<organism evidence="2 3">
    <name type="scientific">Lacrimispora celerecrescens</name>
    <dbReference type="NCBI Taxonomy" id="29354"/>
    <lineage>
        <taxon>Bacteria</taxon>
        <taxon>Bacillati</taxon>
        <taxon>Bacillota</taxon>
        <taxon>Clostridia</taxon>
        <taxon>Lachnospirales</taxon>
        <taxon>Lachnospiraceae</taxon>
        <taxon>Lacrimispora</taxon>
    </lineage>
</organism>
<proteinExistence type="predicted"/>
<evidence type="ECO:0000313" key="2">
    <source>
        <dbReference type="EMBL" id="KEZ90754.1"/>
    </source>
</evidence>
<accession>A0A084JP70</accession>
<evidence type="ECO:0000256" key="1">
    <source>
        <dbReference type="SAM" id="SignalP"/>
    </source>
</evidence>
<dbReference type="EMBL" id="JPME01000010">
    <property type="protein sequence ID" value="KEZ90754.1"/>
    <property type="molecule type" value="Genomic_DNA"/>
</dbReference>
<sequence>MGSVKRYLGIILSSFLILGSNMTAFAATQYQDVITQTEAGAEETRLGNFSTKKVVNFQPQAKAGLAKKDVIVISNVSKPTKYNLFQPVSDYIAAPGTVSVSKGVSTTISASVTGGVTVDAEILKANVASTLGGSVTFTTTQTISYPISSGYKGRIVLRYSQDRYTYTVTKNSKSYNCSGYTAAYDEYYALQQISLR</sequence>
<dbReference type="STRING" id="29354.IO98_08465"/>
<dbReference type="Proteomes" id="UP000028525">
    <property type="component" value="Unassembled WGS sequence"/>
</dbReference>
<reference evidence="2 3" key="1">
    <citation type="submission" date="2014-07" db="EMBL/GenBank/DDBJ databases">
        <title>Draft genome of Clostridium celerecrescens 152B isolated from sediments associated with methane hydrate from Krishna Godavari basin.</title>
        <authorList>
            <person name="Honkalas V.S."/>
            <person name="Dabir A.P."/>
            <person name="Arora P."/>
            <person name="Dhakephalkar P.K."/>
        </authorList>
    </citation>
    <scope>NUCLEOTIDE SEQUENCE [LARGE SCALE GENOMIC DNA]</scope>
    <source>
        <strain evidence="2 3">152B</strain>
    </source>
</reference>
<protein>
    <submittedName>
        <fullName evidence="2">Uncharacterized protein</fullName>
    </submittedName>
</protein>
<keyword evidence="3" id="KW-1185">Reference proteome</keyword>
<feature type="signal peptide" evidence="1">
    <location>
        <begin position="1"/>
        <end position="26"/>
    </location>
</feature>
<dbReference type="OrthoDB" id="2084198at2"/>
<dbReference type="AlphaFoldDB" id="A0A084JP70"/>
<feature type="chain" id="PRO_5001777352" evidence="1">
    <location>
        <begin position="27"/>
        <end position="196"/>
    </location>
</feature>
<keyword evidence="1" id="KW-0732">Signal</keyword>
<gene>
    <name evidence="2" type="ORF">IO98_08465</name>
</gene>